<evidence type="ECO:0000256" key="3">
    <source>
        <dbReference type="ARBA" id="ARBA00023157"/>
    </source>
</evidence>
<dbReference type="GO" id="GO:0017004">
    <property type="term" value="P:cytochrome complex assembly"/>
    <property type="evidence" value="ECO:0007669"/>
    <property type="project" value="UniProtKB-KW"/>
</dbReference>
<dbReference type="Pfam" id="PF08534">
    <property type="entry name" value="Redoxin"/>
    <property type="match status" value="1"/>
</dbReference>
<dbReference type="GO" id="GO:0016491">
    <property type="term" value="F:oxidoreductase activity"/>
    <property type="evidence" value="ECO:0007669"/>
    <property type="project" value="InterPro"/>
</dbReference>
<dbReference type="PROSITE" id="PS51352">
    <property type="entry name" value="THIOREDOXIN_2"/>
    <property type="match status" value="1"/>
</dbReference>
<evidence type="ECO:0000259" key="5">
    <source>
        <dbReference type="PROSITE" id="PS51352"/>
    </source>
</evidence>
<protein>
    <submittedName>
        <fullName evidence="6">Thiol-disulfide isomerase/thioredoxin</fullName>
    </submittedName>
</protein>
<dbReference type="Gene3D" id="3.40.30.10">
    <property type="entry name" value="Glutaredoxin"/>
    <property type="match status" value="1"/>
</dbReference>
<dbReference type="InterPro" id="IPR036249">
    <property type="entry name" value="Thioredoxin-like_sf"/>
</dbReference>
<dbReference type="InterPro" id="IPR050553">
    <property type="entry name" value="Thioredoxin_ResA/DsbE_sf"/>
</dbReference>
<dbReference type="AlphaFoldDB" id="A0A327VXT4"/>
<dbReference type="RefSeq" id="WP_170137875.1">
    <property type="nucleotide sequence ID" value="NZ_QLMA01000008.1"/>
</dbReference>
<keyword evidence="3" id="KW-1015">Disulfide bond</keyword>
<dbReference type="GO" id="GO:0016853">
    <property type="term" value="F:isomerase activity"/>
    <property type="evidence" value="ECO:0007669"/>
    <property type="project" value="UniProtKB-KW"/>
</dbReference>
<sequence length="370" mass="42666">MQPFITRIFICVFFFLIRVSPITAQHHMAVTIQLPEWVNLEQLDLRYDNGYLLARKYRADSMVIQIKDTLVARYGTIWLSLPGEDTLHMYWVTDTPAVIRLAGTPGHYQFQTQHASSIRNQLWYEKEAYIHQEFQEFTRLYAAYRQHPADSLIQLVQAASRKMRLKEMEFLRAHVDEYFSFWYFRTNFHVGPGNAAEYLAYFKQTFPASFQESPEAQQYITQLNRLVHAGKPYPSPAFTAVTTAGDTLTRERFRGKCVLLDFWATWCGGCLAGLPKIKEMTAGYSPDQLVVIGVNQDNNRDKFQRAVQKYDIGNWQHIVKSYGIANALQAVGAPTYILINKKGDIVFNNLHLNSFSYDMLKEAIAKAVAE</sequence>
<accession>A0A327VXT4</accession>
<keyword evidence="4" id="KW-0676">Redox-active center</keyword>
<evidence type="ECO:0000313" key="7">
    <source>
        <dbReference type="Proteomes" id="UP000249819"/>
    </source>
</evidence>
<feature type="domain" description="Thioredoxin" evidence="5">
    <location>
        <begin position="229"/>
        <end position="369"/>
    </location>
</feature>
<keyword evidence="2" id="KW-0201">Cytochrome c-type biogenesis</keyword>
<dbReference type="CDD" id="cd02966">
    <property type="entry name" value="TlpA_like_family"/>
    <property type="match status" value="1"/>
</dbReference>
<dbReference type="InterPro" id="IPR013766">
    <property type="entry name" value="Thioredoxin_domain"/>
</dbReference>
<dbReference type="PANTHER" id="PTHR42852">
    <property type="entry name" value="THIOL:DISULFIDE INTERCHANGE PROTEIN DSBE"/>
    <property type="match status" value="1"/>
</dbReference>
<dbReference type="SUPFAM" id="SSF52833">
    <property type="entry name" value="Thioredoxin-like"/>
    <property type="match status" value="1"/>
</dbReference>
<keyword evidence="6" id="KW-0413">Isomerase</keyword>
<reference evidence="6 7" key="1">
    <citation type="submission" date="2018-06" db="EMBL/GenBank/DDBJ databases">
        <title>Genomic Encyclopedia of Archaeal and Bacterial Type Strains, Phase II (KMG-II): from individual species to whole genera.</title>
        <authorList>
            <person name="Goeker M."/>
        </authorList>
    </citation>
    <scope>NUCLEOTIDE SEQUENCE [LARGE SCALE GENOMIC DNA]</scope>
    <source>
        <strain evidence="6 7">DSM 29821</strain>
    </source>
</reference>
<evidence type="ECO:0000256" key="4">
    <source>
        <dbReference type="ARBA" id="ARBA00023284"/>
    </source>
</evidence>
<proteinExistence type="predicted"/>
<gene>
    <name evidence="6" type="ORF">CLV59_10891</name>
</gene>
<evidence type="ECO:0000313" key="6">
    <source>
        <dbReference type="EMBL" id="RAJ76572.1"/>
    </source>
</evidence>
<dbReference type="InterPro" id="IPR013740">
    <property type="entry name" value="Redoxin"/>
</dbReference>
<keyword evidence="7" id="KW-1185">Reference proteome</keyword>
<comment type="subcellular location">
    <subcellularLocation>
        <location evidence="1">Cell envelope</location>
    </subcellularLocation>
</comment>
<evidence type="ECO:0000256" key="1">
    <source>
        <dbReference type="ARBA" id="ARBA00004196"/>
    </source>
</evidence>
<evidence type="ECO:0000256" key="2">
    <source>
        <dbReference type="ARBA" id="ARBA00022748"/>
    </source>
</evidence>
<dbReference type="GO" id="GO:0030313">
    <property type="term" value="C:cell envelope"/>
    <property type="evidence" value="ECO:0007669"/>
    <property type="project" value="UniProtKB-SubCell"/>
</dbReference>
<name>A0A327VXT4_9BACT</name>
<organism evidence="6 7">
    <name type="scientific">Chitinophaga dinghuensis</name>
    <dbReference type="NCBI Taxonomy" id="1539050"/>
    <lineage>
        <taxon>Bacteria</taxon>
        <taxon>Pseudomonadati</taxon>
        <taxon>Bacteroidota</taxon>
        <taxon>Chitinophagia</taxon>
        <taxon>Chitinophagales</taxon>
        <taxon>Chitinophagaceae</taxon>
        <taxon>Chitinophaga</taxon>
    </lineage>
</organism>
<dbReference type="PANTHER" id="PTHR42852:SF6">
    <property type="entry name" value="THIOL:DISULFIDE INTERCHANGE PROTEIN DSBE"/>
    <property type="match status" value="1"/>
</dbReference>
<comment type="caution">
    <text evidence="6">The sequence shown here is derived from an EMBL/GenBank/DDBJ whole genome shotgun (WGS) entry which is preliminary data.</text>
</comment>
<dbReference type="EMBL" id="QLMA01000008">
    <property type="protein sequence ID" value="RAJ76572.1"/>
    <property type="molecule type" value="Genomic_DNA"/>
</dbReference>
<dbReference type="Proteomes" id="UP000249819">
    <property type="component" value="Unassembled WGS sequence"/>
</dbReference>